<dbReference type="Proteomes" id="UP000664771">
    <property type="component" value="Unassembled WGS sequence"/>
</dbReference>
<organism evidence="1 2">
    <name type="scientific">Acetobacter sacchari</name>
    <dbReference type="NCBI Taxonomy" id="2661687"/>
    <lineage>
        <taxon>Bacteria</taxon>
        <taxon>Pseudomonadati</taxon>
        <taxon>Pseudomonadota</taxon>
        <taxon>Alphaproteobacteria</taxon>
        <taxon>Acetobacterales</taxon>
        <taxon>Acetobacteraceae</taxon>
        <taxon>Acetobacter</taxon>
    </lineage>
</organism>
<keyword evidence="2" id="KW-1185">Reference proteome</keyword>
<protein>
    <submittedName>
        <fullName evidence="1">Uncharacterized protein</fullName>
    </submittedName>
</protein>
<name>A0ABS3M0T0_9PROT</name>
<comment type="caution">
    <text evidence="1">The sequence shown here is derived from an EMBL/GenBank/DDBJ whole genome shotgun (WGS) entry which is preliminary data.</text>
</comment>
<evidence type="ECO:0000313" key="2">
    <source>
        <dbReference type="Proteomes" id="UP000664771"/>
    </source>
</evidence>
<dbReference type="RefSeq" id="WP_207883759.1">
    <property type="nucleotide sequence ID" value="NZ_JAFVMF010000030.1"/>
</dbReference>
<sequence>MARPRKYVAQGEGVETPPRPVRLTRPFGFIEETHGKGRFYWVAGEVVTNPHTIALLQDRGAPLEVVDE</sequence>
<evidence type="ECO:0000313" key="1">
    <source>
        <dbReference type="EMBL" id="MBO1361783.1"/>
    </source>
</evidence>
<reference evidence="1 2" key="1">
    <citation type="submission" date="2021-03" db="EMBL/GenBank/DDBJ databases">
        <title>The complete genome sequence of Acetobacter sacchari TBRC 11175.</title>
        <authorList>
            <person name="Charoenyingcharoen P."/>
            <person name="Yukphan P."/>
        </authorList>
    </citation>
    <scope>NUCLEOTIDE SEQUENCE [LARGE SCALE GENOMIC DNA]</scope>
    <source>
        <strain evidence="1 2">TBRC 11175</strain>
    </source>
</reference>
<gene>
    <name evidence="1" type="ORF">J2D73_18535</name>
</gene>
<dbReference type="EMBL" id="JAFVMF010000030">
    <property type="protein sequence ID" value="MBO1361783.1"/>
    <property type="molecule type" value="Genomic_DNA"/>
</dbReference>
<proteinExistence type="predicted"/>
<accession>A0ABS3M0T0</accession>